<evidence type="ECO:0000313" key="3">
    <source>
        <dbReference type="EMBL" id="MBS4192336.1"/>
    </source>
</evidence>
<keyword evidence="1" id="KW-0472">Membrane</keyword>
<name>A0ABS5NXJ6_9BACI</name>
<feature type="transmembrane region" description="Helical" evidence="1">
    <location>
        <begin position="165"/>
        <end position="185"/>
    </location>
</feature>
<dbReference type="Proteomes" id="UP000681027">
    <property type="component" value="Unassembled WGS sequence"/>
</dbReference>
<evidence type="ECO:0000256" key="1">
    <source>
        <dbReference type="SAM" id="Phobius"/>
    </source>
</evidence>
<proteinExistence type="predicted"/>
<organism evidence="3 4">
    <name type="scientific">Cytobacillus citreus</name>
    <dbReference type="NCBI Taxonomy" id="2833586"/>
    <lineage>
        <taxon>Bacteria</taxon>
        <taxon>Bacillati</taxon>
        <taxon>Bacillota</taxon>
        <taxon>Bacilli</taxon>
        <taxon>Bacillales</taxon>
        <taxon>Bacillaceae</taxon>
        <taxon>Cytobacillus</taxon>
    </lineage>
</organism>
<protein>
    <submittedName>
        <fullName evidence="3">Tripartite tricarboxylate transporter permease</fullName>
    </submittedName>
</protein>
<dbReference type="RefSeq" id="WP_213103757.1">
    <property type="nucleotide sequence ID" value="NZ_JAGYPM010000004.1"/>
</dbReference>
<dbReference type="EMBL" id="JAGYPM010000004">
    <property type="protein sequence ID" value="MBS4192336.1"/>
    <property type="molecule type" value="Genomic_DNA"/>
</dbReference>
<keyword evidence="4" id="KW-1185">Reference proteome</keyword>
<reference evidence="3 4" key="1">
    <citation type="submission" date="2021-05" db="EMBL/GenBank/DDBJ databases">
        <title>Novel Bacillus species.</title>
        <authorList>
            <person name="Liu G."/>
        </authorList>
    </citation>
    <scope>NUCLEOTIDE SEQUENCE [LARGE SCALE GENOMIC DNA]</scope>
    <source>
        <strain evidence="3 4">FJAT-49705</strain>
    </source>
</reference>
<feature type="transmembrane region" description="Helical" evidence="1">
    <location>
        <begin position="105"/>
        <end position="127"/>
    </location>
</feature>
<feature type="transmembrane region" description="Helical" evidence="1">
    <location>
        <begin position="74"/>
        <end position="93"/>
    </location>
</feature>
<feature type="transmembrane region" description="Helical" evidence="1">
    <location>
        <begin position="197"/>
        <end position="219"/>
    </location>
</feature>
<keyword evidence="1" id="KW-1133">Transmembrane helix</keyword>
<evidence type="ECO:0000259" key="2">
    <source>
        <dbReference type="Pfam" id="PF01970"/>
    </source>
</evidence>
<gene>
    <name evidence="3" type="ORF">KHA94_19435</name>
</gene>
<feature type="transmembrane region" description="Helical" evidence="1">
    <location>
        <begin position="40"/>
        <end position="68"/>
    </location>
</feature>
<dbReference type="InterPro" id="IPR002823">
    <property type="entry name" value="DUF112_TM"/>
</dbReference>
<feature type="transmembrane region" description="Helical" evidence="1">
    <location>
        <begin position="6"/>
        <end position="28"/>
    </location>
</feature>
<feature type="transmembrane region" description="Helical" evidence="1">
    <location>
        <begin position="391"/>
        <end position="421"/>
    </location>
</feature>
<feature type="domain" description="DUF112" evidence="2">
    <location>
        <begin position="15"/>
        <end position="434"/>
    </location>
</feature>
<accession>A0ABS5NXJ6</accession>
<feature type="transmembrane region" description="Helical" evidence="1">
    <location>
        <begin position="133"/>
        <end position="153"/>
    </location>
</feature>
<keyword evidence="1" id="KW-0812">Transmembrane</keyword>
<comment type="caution">
    <text evidence="3">The sequence shown here is derived from an EMBL/GenBank/DDBJ whole genome shotgun (WGS) entry which is preliminary data.</text>
</comment>
<dbReference type="PANTHER" id="PTHR35342:SF5">
    <property type="entry name" value="TRICARBOXYLIC TRANSPORT PROTEIN"/>
    <property type="match status" value="1"/>
</dbReference>
<feature type="transmembrane region" description="Helical" evidence="1">
    <location>
        <begin position="350"/>
        <end position="370"/>
    </location>
</feature>
<sequence>MVIEGFRAILSIDVIFIIFAGVLLGIVVGSLPGLTATMTIALLLPFSFGLSPVSSIALMVSVFIGGMYGGSVTAILLSIPGTPAAAATVLDGYPLRKQGKIGKAISTATIASFSGGIVSVTCLIFFSPILADFALKFSAAEFFALAVFGLSIIASVSGNSPIKGLIAACLGLLIAMVGMDPLTAYPRFTFGTTQLMGGFSLIPALIGLFGVAEILGSIVEKNNIEEKIKVKLDNTIITLREGKGLIGTILRSSFIGTFIGAIPGAGADIAAFVSYNEAKRWSKNKDEFGKGNLKGVAAPEAGNNGVTGGTMIPLLTLGIPGDAAAAVLLGAFLIHGLQPGPKLFMDNGELVYGIFAAMIVANIFMLVLGLSTIKVFAKVLQTDTKILMPIILVLTTVGAFAINNSMFDVYVMLGFGVLGYFMRKMDIPTSPIVLAIILGPMAEENFRRAAMLNEKSLSFLYDRPITVIFLLLAIITVSSSYMKYIKDRKK</sequence>
<dbReference type="PANTHER" id="PTHR35342">
    <property type="entry name" value="TRICARBOXYLIC TRANSPORT PROTEIN"/>
    <property type="match status" value="1"/>
</dbReference>
<feature type="transmembrane region" description="Helical" evidence="1">
    <location>
        <begin position="314"/>
        <end position="338"/>
    </location>
</feature>
<evidence type="ECO:0000313" key="4">
    <source>
        <dbReference type="Proteomes" id="UP000681027"/>
    </source>
</evidence>
<dbReference type="Pfam" id="PF01970">
    <property type="entry name" value="TctA"/>
    <property type="match status" value="1"/>
</dbReference>
<feature type="transmembrane region" description="Helical" evidence="1">
    <location>
        <begin position="465"/>
        <end position="484"/>
    </location>
</feature>